<dbReference type="GO" id="GO:0005634">
    <property type="term" value="C:nucleus"/>
    <property type="evidence" value="ECO:0007669"/>
    <property type="project" value="UniProtKB-SubCell"/>
</dbReference>
<dbReference type="InterPro" id="IPR008395">
    <property type="entry name" value="Agenet-like_dom"/>
</dbReference>
<dbReference type="InterPro" id="IPR005491">
    <property type="entry name" value="ENT_dom"/>
</dbReference>
<name>A0A067GYC7_CITSI</name>
<dbReference type="Gene3D" id="1.10.1240.40">
    <property type="entry name" value="ENT domain"/>
    <property type="match status" value="1"/>
</dbReference>
<proteinExistence type="predicted"/>
<dbReference type="Pfam" id="PF03735">
    <property type="entry name" value="ENT"/>
    <property type="match status" value="1"/>
</dbReference>
<sequence length="455" mass="50917">MNLVHCLLCYLLACFLFLISVTLFCCRFGNIGISGDNTAPMRFKKGDKVEVLSQKEVPSGSWRCGEIICGNGHNYTVRYDGDAASTDKTVFERVSRKAIRPCPPSLDVSEYWVPGDVVEVFNNYSWKMATISKILGKKYFLVRLLGSSLEFKVSKFDIRVRQSWLEDKWIVVGEGSSSREDGKYYKSPTLKYCQNSSFQTKKSNTRINLHTKDESFPVKNRVNIISNIVSSRILKRGSSYHYSEVEGTGTAEKFRAVDKDGRLLRVLAANRSLLPEQADAVAFPREMQDESNMHPFFNDGTTGFCDGEVERRRSSAAVGCSLAMNLDSNDAHSVACSVGSCSISINNSYKLPRHVSAGPTEDSNGNFSDAESFCHLAYDEGNCHLPRKEDLAAEIHRLELHAYRCTMEALHASGPLSWEQEALVTNLRLSLHISNDEHLMELRSLVSADNSIPIR</sequence>
<organism evidence="4 5">
    <name type="scientific">Citrus sinensis</name>
    <name type="common">Sweet orange</name>
    <name type="synonym">Citrus aurantium var. sinensis</name>
    <dbReference type="NCBI Taxonomy" id="2711"/>
    <lineage>
        <taxon>Eukaryota</taxon>
        <taxon>Viridiplantae</taxon>
        <taxon>Streptophyta</taxon>
        <taxon>Embryophyta</taxon>
        <taxon>Tracheophyta</taxon>
        <taxon>Spermatophyta</taxon>
        <taxon>Magnoliopsida</taxon>
        <taxon>eudicotyledons</taxon>
        <taxon>Gunneridae</taxon>
        <taxon>Pentapetalae</taxon>
        <taxon>rosids</taxon>
        <taxon>malvids</taxon>
        <taxon>Sapindales</taxon>
        <taxon>Rutaceae</taxon>
        <taxon>Aurantioideae</taxon>
        <taxon>Citrus</taxon>
    </lineage>
</organism>
<dbReference type="Proteomes" id="UP000027120">
    <property type="component" value="Unassembled WGS sequence"/>
</dbReference>
<accession>A0A067GYC7</accession>
<dbReference type="Pfam" id="PF05641">
    <property type="entry name" value="Agenet"/>
    <property type="match status" value="1"/>
</dbReference>
<dbReference type="AlphaFoldDB" id="A0A067GYC7"/>
<dbReference type="InterPro" id="IPR036142">
    <property type="entry name" value="ENT_dom-like_sf"/>
</dbReference>
<dbReference type="PANTHER" id="PTHR31917">
    <property type="entry name" value="AGENET DOMAIN-CONTAINING PROTEIN-RELATED"/>
    <property type="match status" value="1"/>
</dbReference>
<dbReference type="SUPFAM" id="SSF158639">
    <property type="entry name" value="ENT-like"/>
    <property type="match status" value="1"/>
</dbReference>
<dbReference type="SMR" id="A0A067GYC7"/>
<keyword evidence="2" id="KW-0539">Nucleus</keyword>
<dbReference type="PANTHER" id="PTHR31917:SF5">
    <property type="entry name" value="OS02G0204500 PROTEIN"/>
    <property type="match status" value="1"/>
</dbReference>
<comment type="subcellular location">
    <subcellularLocation>
        <location evidence="1">Nucleus</location>
    </subcellularLocation>
</comment>
<evidence type="ECO:0000256" key="1">
    <source>
        <dbReference type="ARBA" id="ARBA00004123"/>
    </source>
</evidence>
<dbReference type="InterPro" id="IPR014002">
    <property type="entry name" value="Agenet_dom_plant"/>
</dbReference>
<reference evidence="4 5" key="1">
    <citation type="submission" date="2014-04" db="EMBL/GenBank/DDBJ databases">
        <authorList>
            <consortium name="International Citrus Genome Consortium"/>
            <person name="Gmitter F."/>
            <person name="Chen C."/>
            <person name="Farmerie W."/>
            <person name="Harkins T."/>
            <person name="Desany B."/>
            <person name="Mohiuddin M."/>
            <person name="Kodira C."/>
            <person name="Borodovsky M."/>
            <person name="Lomsadze A."/>
            <person name="Burns P."/>
            <person name="Jenkins J."/>
            <person name="Prochnik S."/>
            <person name="Shu S."/>
            <person name="Chapman J."/>
            <person name="Pitluck S."/>
            <person name="Schmutz J."/>
            <person name="Rokhsar D."/>
        </authorList>
    </citation>
    <scope>NUCLEOTIDE SEQUENCE</scope>
</reference>
<evidence type="ECO:0000313" key="4">
    <source>
        <dbReference type="EMBL" id="KDO80331.1"/>
    </source>
</evidence>
<dbReference type="SMART" id="SM01191">
    <property type="entry name" value="ENT"/>
    <property type="match status" value="1"/>
</dbReference>
<dbReference type="PROSITE" id="PS51138">
    <property type="entry name" value="ENT"/>
    <property type="match status" value="1"/>
</dbReference>
<evidence type="ECO:0000313" key="5">
    <source>
        <dbReference type="Proteomes" id="UP000027120"/>
    </source>
</evidence>
<protein>
    <recommendedName>
        <fullName evidence="3">ENT domain-containing protein</fullName>
    </recommendedName>
</protein>
<evidence type="ECO:0000259" key="3">
    <source>
        <dbReference type="PROSITE" id="PS51138"/>
    </source>
</evidence>
<dbReference type="STRING" id="2711.A0A067GYC7"/>
<evidence type="ECO:0000256" key="2">
    <source>
        <dbReference type="ARBA" id="ARBA00023242"/>
    </source>
</evidence>
<dbReference type="SMART" id="SM00743">
    <property type="entry name" value="Agenet"/>
    <property type="match status" value="2"/>
</dbReference>
<dbReference type="EMBL" id="KK784877">
    <property type="protein sequence ID" value="KDO80331.1"/>
    <property type="molecule type" value="Genomic_DNA"/>
</dbReference>
<gene>
    <name evidence="4" type="ORF">CISIN_1g012860mg</name>
</gene>
<keyword evidence="5" id="KW-1185">Reference proteome</keyword>
<feature type="domain" description="ENT" evidence="3">
    <location>
        <begin position="391"/>
        <end position="455"/>
    </location>
</feature>